<name>A0ABW2K598_9BACI</name>
<organism evidence="4 5">
    <name type="scientific">Halobacillus campisalis</name>
    <dbReference type="NCBI Taxonomy" id="435909"/>
    <lineage>
        <taxon>Bacteria</taxon>
        <taxon>Bacillati</taxon>
        <taxon>Bacillota</taxon>
        <taxon>Bacilli</taxon>
        <taxon>Bacillales</taxon>
        <taxon>Bacillaceae</taxon>
        <taxon>Halobacillus</taxon>
    </lineage>
</organism>
<reference evidence="5" key="1">
    <citation type="journal article" date="2019" name="Int. J. Syst. Evol. Microbiol.">
        <title>The Global Catalogue of Microorganisms (GCM) 10K type strain sequencing project: providing services to taxonomists for standard genome sequencing and annotation.</title>
        <authorList>
            <consortium name="The Broad Institute Genomics Platform"/>
            <consortium name="The Broad Institute Genome Sequencing Center for Infectious Disease"/>
            <person name="Wu L."/>
            <person name="Ma J."/>
        </authorList>
    </citation>
    <scope>NUCLEOTIDE SEQUENCE [LARGE SCALE GENOMIC DNA]</scope>
    <source>
        <strain evidence="5">CCUG 73951</strain>
    </source>
</reference>
<accession>A0ABW2K598</accession>
<dbReference type="PROSITE" id="PS50043">
    <property type="entry name" value="HTH_LUXR_2"/>
    <property type="match status" value="1"/>
</dbReference>
<evidence type="ECO:0000313" key="5">
    <source>
        <dbReference type="Proteomes" id="UP001596494"/>
    </source>
</evidence>
<sequence length="43" mass="5099">MSYTKIAKSIHISEHTVKVHIRNIYSKLKVKNKVELILKYSEK</sequence>
<proteinExistence type="predicted"/>
<dbReference type="EMBL" id="JBHTBY010000008">
    <property type="protein sequence ID" value="MFC7321258.1"/>
    <property type="molecule type" value="Genomic_DNA"/>
</dbReference>
<feature type="domain" description="HTH luxR-type" evidence="3">
    <location>
        <begin position="1"/>
        <end position="43"/>
    </location>
</feature>
<dbReference type="RefSeq" id="WP_352232249.1">
    <property type="nucleotide sequence ID" value="NZ_JAPVRC010000006.1"/>
</dbReference>
<protein>
    <submittedName>
        <fullName evidence="4">Response regulator transcription factor</fullName>
    </submittedName>
</protein>
<dbReference type="InterPro" id="IPR000792">
    <property type="entry name" value="Tscrpt_reg_LuxR_C"/>
</dbReference>
<keyword evidence="2" id="KW-0804">Transcription</keyword>
<dbReference type="SMART" id="SM00421">
    <property type="entry name" value="HTH_LUXR"/>
    <property type="match status" value="1"/>
</dbReference>
<dbReference type="Gene3D" id="1.10.10.10">
    <property type="entry name" value="Winged helix-like DNA-binding domain superfamily/Winged helix DNA-binding domain"/>
    <property type="match status" value="1"/>
</dbReference>
<keyword evidence="1" id="KW-0805">Transcription regulation</keyword>
<dbReference type="SUPFAM" id="SSF46894">
    <property type="entry name" value="C-terminal effector domain of the bipartite response regulators"/>
    <property type="match status" value="1"/>
</dbReference>
<dbReference type="InterPro" id="IPR016032">
    <property type="entry name" value="Sig_transdc_resp-reg_C-effctor"/>
</dbReference>
<dbReference type="InterPro" id="IPR036388">
    <property type="entry name" value="WH-like_DNA-bd_sf"/>
</dbReference>
<dbReference type="Pfam" id="PF00196">
    <property type="entry name" value="GerE"/>
    <property type="match status" value="1"/>
</dbReference>
<evidence type="ECO:0000256" key="2">
    <source>
        <dbReference type="ARBA" id="ARBA00023163"/>
    </source>
</evidence>
<dbReference type="Proteomes" id="UP001596494">
    <property type="component" value="Unassembled WGS sequence"/>
</dbReference>
<comment type="caution">
    <text evidence="4">The sequence shown here is derived from an EMBL/GenBank/DDBJ whole genome shotgun (WGS) entry which is preliminary data.</text>
</comment>
<gene>
    <name evidence="4" type="ORF">ACFQMN_10225</name>
</gene>
<evidence type="ECO:0000256" key="1">
    <source>
        <dbReference type="ARBA" id="ARBA00023015"/>
    </source>
</evidence>
<keyword evidence="5" id="KW-1185">Reference proteome</keyword>
<evidence type="ECO:0000259" key="3">
    <source>
        <dbReference type="PROSITE" id="PS50043"/>
    </source>
</evidence>
<evidence type="ECO:0000313" key="4">
    <source>
        <dbReference type="EMBL" id="MFC7321258.1"/>
    </source>
</evidence>